<comment type="caution">
    <text evidence="2">The sequence shown here is derived from an EMBL/GenBank/DDBJ whole genome shotgun (WGS) entry which is preliminary data.</text>
</comment>
<evidence type="ECO:0000313" key="3">
    <source>
        <dbReference type="Proteomes" id="UP000178425"/>
    </source>
</evidence>
<dbReference type="AlphaFoldDB" id="A0A1F5WTY2"/>
<dbReference type="NCBIfam" id="TIGR02436">
    <property type="entry name" value="four helix bundle protein"/>
    <property type="match status" value="1"/>
</dbReference>
<dbReference type="Gene3D" id="1.20.1440.60">
    <property type="entry name" value="23S rRNA-intervening sequence"/>
    <property type="match status" value="1"/>
</dbReference>
<proteinExistence type="predicted"/>
<accession>A0A1F5WTY2</accession>
<name>A0A1F5WTY2_9BACT</name>
<evidence type="ECO:0000313" key="2">
    <source>
        <dbReference type="EMBL" id="OGF79107.1"/>
    </source>
</evidence>
<gene>
    <name evidence="2" type="ORF">A2W54_00980</name>
</gene>
<evidence type="ECO:0000259" key="1">
    <source>
        <dbReference type="Pfam" id="PF22296"/>
    </source>
</evidence>
<organism evidence="2 3">
    <name type="scientific">Candidatus Giovannonibacteria bacterium RIFCSPHIGHO2_02_43_13</name>
    <dbReference type="NCBI Taxonomy" id="1798330"/>
    <lineage>
        <taxon>Bacteria</taxon>
        <taxon>Candidatus Giovannoniibacteriota</taxon>
    </lineage>
</organism>
<reference evidence="2 3" key="1">
    <citation type="journal article" date="2016" name="Nat. Commun.">
        <title>Thousands of microbial genomes shed light on interconnected biogeochemical processes in an aquifer system.</title>
        <authorList>
            <person name="Anantharaman K."/>
            <person name="Brown C.T."/>
            <person name="Hug L.A."/>
            <person name="Sharon I."/>
            <person name="Castelle C.J."/>
            <person name="Probst A.J."/>
            <person name="Thomas B.C."/>
            <person name="Singh A."/>
            <person name="Wilkins M.J."/>
            <person name="Karaoz U."/>
            <person name="Brodie E.L."/>
            <person name="Williams K.H."/>
            <person name="Hubbard S.S."/>
            <person name="Banfield J.F."/>
        </authorList>
    </citation>
    <scope>NUCLEOTIDE SEQUENCE [LARGE SCALE GENOMIC DNA]</scope>
</reference>
<protein>
    <recommendedName>
        <fullName evidence="1">bAvd-like domain-containing protein</fullName>
    </recommendedName>
</protein>
<dbReference type="InterPro" id="IPR012657">
    <property type="entry name" value="23S_rRNA-intervening_sequence"/>
</dbReference>
<dbReference type="SUPFAM" id="SSF158446">
    <property type="entry name" value="IVS-encoded protein-like"/>
    <property type="match status" value="1"/>
</dbReference>
<dbReference type="Pfam" id="PF22296">
    <property type="entry name" value="bAvd"/>
    <property type="match status" value="1"/>
</dbReference>
<dbReference type="InterPro" id="IPR036583">
    <property type="entry name" value="23S_rRNA_IVS_sf"/>
</dbReference>
<dbReference type="InterPro" id="IPR055360">
    <property type="entry name" value="bAvd"/>
</dbReference>
<sequence>MAHKICKFYKKIYLLSKKIPKRDRFGIFLKIESISIEIMFLILEATFETRSNKITFLNKARINIEILKRFFTISSKLKIVSDKAYFNVEIDLQEISKMINGWIKYLKMGNTA</sequence>
<dbReference type="Proteomes" id="UP000178425">
    <property type="component" value="Unassembled WGS sequence"/>
</dbReference>
<dbReference type="EMBL" id="MFHI01000010">
    <property type="protein sequence ID" value="OGF79107.1"/>
    <property type="molecule type" value="Genomic_DNA"/>
</dbReference>
<feature type="domain" description="bAvd-like" evidence="1">
    <location>
        <begin position="3"/>
        <end position="105"/>
    </location>
</feature>
<dbReference type="CDD" id="cd16376">
    <property type="entry name" value="Avd_like"/>
    <property type="match status" value="1"/>
</dbReference>